<dbReference type="Proteomes" id="UP000309676">
    <property type="component" value="Unassembled WGS sequence"/>
</dbReference>
<accession>A0A5R9G843</accession>
<gene>
    <name evidence="1" type="ORF">FE782_21530</name>
</gene>
<dbReference type="EMBL" id="VCIW01000016">
    <property type="protein sequence ID" value="TLS50250.1"/>
    <property type="molecule type" value="Genomic_DNA"/>
</dbReference>
<evidence type="ECO:0000313" key="1">
    <source>
        <dbReference type="EMBL" id="TLS50250.1"/>
    </source>
</evidence>
<proteinExistence type="predicted"/>
<dbReference type="InterPro" id="IPR025432">
    <property type="entry name" value="YhfH-like"/>
</dbReference>
<dbReference type="RefSeq" id="WP_138196404.1">
    <property type="nucleotide sequence ID" value="NZ_VCIW01000016.1"/>
</dbReference>
<keyword evidence="2" id="KW-1185">Reference proteome</keyword>
<reference evidence="1 2" key="1">
    <citation type="submission" date="2019-05" db="EMBL/GenBank/DDBJ databases">
        <authorList>
            <person name="Narsing Rao M.P."/>
            <person name="Li W.J."/>
        </authorList>
    </citation>
    <scope>NUCLEOTIDE SEQUENCE [LARGE SCALE GENOMIC DNA]</scope>
    <source>
        <strain evidence="1 2">SYSU_K30003</strain>
    </source>
</reference>
<dbReference type="AlphaFoldDB" id="A0A5R9G843"/>
<protein>
    <submittedName>
        <fullName evidence="1">YhfH family protein</fullName>
    </submittedName>
</protein>
<organism evidence="1 2">
    <name type="scientific">Paenibacillus antri</name>
    <dbReference type="NCBI Taxonomy" id="2582848"/>
    <lineage>
        <taxon>Bacteria</taxon>
        <taxon>Bacillati</taxon>
        <taxon>Bacillota</taxon>
        <taxon>Bacilli</taxon>
        <taxon>Bacillales</taxon>
        <taxon>Paenibacillaceae</taxon>
        <taxon>Paenibacillus</taxon>
    </lineage>
</organism>
<sequence length="62" mass="6979">MQQLSVVHFFDSLPPKLCRTCGEALHEQADCYWNHCFECMDLHVVPLSLSPRFAAKSSSAPV</sequence>
<name>A0A5R9G843_9BACL</name>
<dbReference type="OrthoDB" id="1122256at2"/>
<comment type="caution">
    <text evidence="1">The sequence shown here is derived from an EMBL/GenBank/DDBJ whole genome shotgun (WGS) entry which is preliminary data.</text>
</comment>
<evidence type="ECO:0000313" key="2">
    <source>
        <dbReference type="Proteomes" id="UP000309676"/>
    </source>
</evidence>
<dbReference type="Pfam" id="PF14149">
    <property type="entry name" value="YhfH"/>
    <property type="match status" value="1"/>
</dbReference>